<evidence type="ECO:0000256" key="1">
    <source>
        <dbReference type="SAM" id="Coils"/>
    </source>
</evidence>
<reference evidence="3 4" key="2">
    <citation type="submission" date="2020-06" db="EMBL/GenBank/DDBJ databases">
        <title>Antribacter stalactiti gen. nov., sp. nov., a new member of the family Nacardiaceae isolated from a cave.</title>
        <authorList>
            <person name="Kim I.S."/>
        </authorList>
    </citation>
    <scope>NUCLEOTIDE SEQUENCE [LARGE SCALE GENOMIC DNA]</scope>
    <source>
        <strain evidence="3 4">YC2-7</strain>
    </source>
</reference>
<dbReference type="Proteomes" id="UP000535543">
    <property type="component" value="Unassembled WGS sequence"/>
</dbReference>
<comment type="caution">
    <text evidence="3">The sequence shown here is derived from an EMBL/GenBank/DDBJ whole genome shotgun (WGS) entry which is preliminary data.</text>
</comment>
<keyword evidence="1" id="KW-0175">Coiled coil</keyword>
<keyword evidence="4" id="KW-1185">Reference proteome</keyword>
<proteinExistence type="predicted"/>
<evidence type="ECO:0008006" key="5">
    <source>
        <dbReference type="Google" id="ProtNLM"/>
    </source>
</evidence>
<accession>A0A848K8V6</accession>
<reference evidence="3 4" key="1">
    <citation type="submission" date="2019-05" db="EMBL/GenBank/DDBJ databases">
        <authorList>
            <person name="Lee S.D."/>
        </authorList>
    </citation>
    <scope>NUCLEOTIDE SEQUENCE [LARGE SCALE GENOMIC DNA]</scope>
    <source>
        <strain evidence="3 4">YC2-7</strain>
    </source>
</reference>
<dbReference type="EMBL" id="VCQU01000003">
    <property type="protein sequence ID" value="NMN95375.1"/>
    <property type="molecule type" value="Genomic_DNA"/>
</dbReference>
<sequence>MPPRRRSTEEPPLTADDLAALDEAVNAGRRATVYLREAMPSLNLPAGASGRVVKVTGSTVLVRPRGVDDELPFEADEIRLTRKQAPEPATSPTKPPETEVAEWTPAPPPAAPKPRARRSEPTPADAPAKPASPAKPAAIKKLADGVTVTIQGTLDNTWTVGVAYGSRPAGKPRSVGADAVERALVALDDDVAREAVGAVLSAARQAVAARISELSKQLDEAKNQLAALGSSE</sequence>
<dbReference type="AlphaFoldDB" id="A0A848K8V6"/>
<dbReference type="InterPro" id="IPR046282">
    <property type="entry name" value="DUF6319"/>
</dbReference>
<feature type="compositionally biased region" description="Low complexity" evidence="2">
    <location>
        <begin position="121"/>
        <end position="138"/>
    </location>
</feature>
<organism evidence="3 4">
    <name type="scientific">Antrihabitans stalactiti</name>
    <dbReference type="NCBI Taxonomy" id="2584121"/>
    <lineage>
        <taxon>Bacteria</taxon>
        <taxon>Bacillati</taxon>
        <taxon>Actinomycetota</taxon>
        <taxon>Actinomycetes</taxon>
        <taxon>Mycobacteriales</taxon>
        <taxon>Nocardiaceae</taxon>
        <taxon>Antrihabitans</taxon>
    </lineage>
</organism>
<name>A0A848K8V6_9NOCA</name>
<feature type="coiled-coil region" evidence="1">
    <location>
        <begin position="204"/>
        <end position="231"/>
    </location>
</feature>
<protein>
    <recommendedName>
        <fullName evidence="5">Translation initiation factor</fullName>
    </recommendedName>
</protein>
<evidence type="ECO:0000313" key="3">
    <source>
        <dbReference type="EMBL" id="NMN95375.1"/>
    </source>
</evidence>
<feature type="region of interest" description="Disordered" evidence="2">
    <location>
        <begin position="65"/>
        <end position="138"/>
    </location>
</feature>
<gene>
    <name evidence="3" type="ORF">FGL95_10065</name>
</gene>
<evidence type="ECO:0000256" key="2">
    <source>
        <dbReference type="SAM" id="MobiDB-lite"/>
    </source>
</evidence>
<evidence type="ECO:0000313" key="4">
    <source>
        <dbReference type="Proteomes" id="UP000535543"/>
    </source>
</evidence>
<dbReference type="RefSeq" id="WP_169586207.1">
    <property type="nucleotide sequence ID" value="NZ_VCQU01000003.1"/>
</dbReference>
<dbReference type="Pfam" id="PF19844">
    <property type="entry name" value="DUF6319"/>
    <property type="match status" value="1"/>
</dbReference>